<dbReference type="PROSITE" id="PS51471">
    <property type="entry name" value="FE2OG_OXY"/>
    <property type="match status" value="1"/>
</dbReference>
<accession>A0A0D7AMK0</accession>
<feature type="non-terminal residue" evidence="3">
    <location>
        <position position="318"/>
    </location>
</feature>
<reference evidence="3 4" key="1">
    <citation type="journal article" date="2015" name="Fungal Genet. Biol.">
        <title>Evolution of novel wood decay mechanisms in Agaricales revealed by the genome sequences of Fistulina hepatica and Cylindrobasidium torrendii.</title>
        <authorList>
            <person name="Floudas D."/>
            <person name="Held B.W."/>
            <person name="Riley R."/>
            <person name="Nagy L.G."/>
            <person name="Koehler G."/>
            <person name="Ransdell A.S."/>
            <person name="Younus H."/>
            <person name="Chow J."/>
            <person name="Chiniquy J."/>
            <person name="Lipzen A."/>
            <person name="Tritt A."/>
            <person name="Sun H."/>
            <person name="Haridas S."/>
            <person name="LaButti K."/>
            <person name="Ohm R.A."/>
            <person name="Kues U."/>
            <person name="Blanchette R.A."/>
            <person name="Grigoriev I.V."/>
            <person name="Minto R.E."/>
            <person name="Hibbett D.S."/>
        </authorList>
    </citation>
    <scope>NUCLEOTIDE SEQUENCE [LARGE SCALE GENOMIC DNA]</scope>
    <source>
        <strain evidence="3 4">ATCC 64428</strain>
    </source>
</reference>
<evidence type="ECO:0000313" key="3">
    <source>
        <dbReference type="EMBL" id="KIY52541.1"/>
    </source>
</evidence>
<dbReference type="OrthoDB" id="27483at2759"/>
<dbReference type="Gene3D" id="2.60.120.620">
    <property type="entry name" value="q2cbj1_9rhob like domain"/>
    <property type="match status" value="1"/>
</dbReference>
<proteinExistence type="inferred from homology"/>
<evidence type="ECO:0000259" key="2">
    <source>
        <dbReference type="PROSITE" id="PS51471"/>
    </source>
</evidence>
<dbReference type="PANTHER" id="PTHR33099">
    <property type="entry name" value="FE2OG DIOXYGENASE DOMAIN-CONTAINING PROTEIN"/>
    <property type="match status" value="1"/>
</dbReference>
<feature type="non-terminal residue" evidence="3">
    <location>
        <position position="1"/>
    </location>
</feature>
<dbReference type="AlphaFoldDB" id="A0A0D7AMK0"/>
<dbReference type="GO" id="GO:0046872">
    <property type="term" value="F:metal ion binding"/>
    <property type="evidence" value="ECO:0007669"/>
    <property type="project" value="UniProtKB-KW"/>
</dbReference>
<dbReference type="EMBL" id="KN881641">
    <property type="protein sequence ID" value="KIY52541.1"/>
    <property type="molecule type" value="Genomic_DNA"/>
</dbReference>
<protein>
    <recommendedName>
        <fullName evidence="2">Fe2OG dioxygenase domain-containing protein</fullName>
    </recommendedName>
</protein>
<keyword evidence="1" id="KW-0560">Oxidoreductase</keyword>
<dbReference type="GO" id="GO:0016491">
    <property type="term" value="F:oxidoreductase activity"/>
    <property type="evidence" value="ECO:0007669"/>
    <property type="project" value="UniProtKB-KW"/>
</dbReference>
<dbReference type="PANTHER" id="PTHR33099:SF7">
    <property type="entry name" value="MYND-TYPE DOMAIN-CONTAINING PROTEIN"/>
    <property type="match status" value="1"/>
</dbReference>
<keyword evidence="1" id="KW-0479">Metal-binding</keyword>
<keyword evidence="4" id="KW-1185">Reference proteome</keyword>
<gene>
    <name evidence="3" type="ORF">FISHEDRAFT_23449</name>
</gene>
<organism evidence="3 4">
    <name type="scientific">Fistulina hepatica ATCC 64428</name>
    <dbReference type="NCBI Taxonomy" id="1128425"/>
    <lineage>
        <taxon>Eukaryota</taxon>
        <taxon>Fungi</taxon>
        <taxon>Dikarya</taxon>
        <taxon>Basidiomycota</taxon>
        <taxon>Agaricomycotina</taxon>
        <taxon>Agaricomycetes</taxon>
        <taxon>Agaricomycetidae</taxon>
        <taxon>Agaricales</taxon>
        <taxon>Fistulinaceae</taxon>
        <taxon>Fistulina</taxon>
    </lineage>
</organism>
<dbReference type="Pfam" id="PF13640">
    <property type="entry name" value="2OG-FeII_Oxy_3"/>
    <property type="match status" value="1"/>
</dbReference>
<dbReference type="InterPro" id="IPR005123">
    <property type="entry name" value="Oxoglu/Fe-dep_dioxygenase_dom"/>
</dbReference>
<dbReference type="Proteomes" id="UP000054144">
    <property type="component" value="Unassembled WGS sequence"/>
</dbReference>
<sequence>IAAVRGAIDDSPDVPYMSGTCILPRDQYRLFYCVNKQDGAPAHCIDLKTASPAQLAGLSAACEPASFGLNGENVLDNSYRLARKMDTSQFATTIDIHRSGLLRIVETELVKNASVFSSSFIVPELYKLNVYETGGFFKAHRDTPHATNMVGSLVLVLPTVHQGGQLALRHNDQEWQYDSAAALSPIQGVEPKIGYVAFYSDVEHEVLPVTSGFRITLTYNLYLESVPADPFVDRSFSASKEDRVQSAVAQLMADISTTLPKGGYLGFGLAFKYPVEDGCDIGLFRNRLKGPDALIMRVCEKLNLDASVCAVYRDDDCA</sequence>
<name>A0A0D7AMK0_9AGAR</name>
<evidence type="ECO:0000313" key="4">
    <source>
        <dbReference type="Proteomes" id="UP000054144"/>
    </source>
</evidence>
<keyword evidence="1" id="KW-0408">Iron</keyword>
<feature type="domain" description="Fe2OG dioxygenase" evidence="2">
    <location>
        <begin position="122"/>
        <end position="225"/>
    </location>
</feature>
<evidence type="ECO:0000256" key="1">
    <source>
        <dbReference type="RuleBase" id="RU003682"/>
    </source>
</evidence>
<comment type="similarity">
    <text evidence="1">Belongs to the iron/ascorbate-dependent oxidoreductase family.</text>
</comment>
<dbReference type="InterPro" id="IPR044862">
    <property type="entry name" value="Pro_4_hyd_alph_FE2OG_OXY"/>
</dbReference>